<dbReference type="InterPro" id="IPR030662">
    <property type="entry name" value="DPH6/MJ0570"/>
</dbReference>
<dbReference type="NCBIfam" id="TIGR00290">
    <property type="entry name" value="MJ0570_dom"/>
    <property type="match status" value="1"/>
</dbReference>
<organism evidence="14 15">
    <name type="scientific">Schistosoma rodhaini</name>
    <dbReference type="NCBI Taxonomy" id="6188"/>
    <lineage>
        <taxon>Eukaryota</taxon>
        <taxon>Metazoa</taxon>
        <taxon>Spiralia</taxon>
        <taxon>Lophotrochozoa</taxon>
        <taxon>Platyhelminthes</taxon>
        <taxon>Trematoda</taxon>
        <taxon>Digenea</taxon>
        <taxon>Strigeidida</taxon>
        <taxon>Schistosomatoidea</taxon>
        <taxon>Schistosomatidae</taxon>
        <taxon>Schistosoma</taxon>
    </lineage>
</organism>
<evidence type="ECO:0000256" key="4">
    <source>
        <dbReference type="ARBA" id="ARBA00018426"/>
    </source>
</evidence>
<dbReference type="AlphaFoldDB" id="A0AA85EQT4"/>
<evidence type="ECO:0000256" key="2">
    <source>
        <dbReference type="ARBA" id="ARBA00008496"/>
    </source>
</evidence>
<reference evidence="15" key="2">
    <citation type="submission" date="2023-11" db="UniProtKB">
        <authorList>
            <consortium name="WormBaseParasite"/>
        </authorList>
    </citation>
    <scope>IDENTIFICATION</scope>
</reference>
<evidence type="ECO:0000256" key="9">
    <source>
        <dbReference type="ARBA" id="ARBA00031202"/>
    </source>
</evidence>
<comment type="catalytic activity">
    <reaction evidence="12">
        <text>diphthine-[translation elongation factor 2] + NH4(+) + ATP = diphthamide-[translation elongation factor 2] + AMP + diphosphate + H(+)</text>
        <dbReference type="Rhea" id="RHEA:19753"/>
        <dbReference type="Rhea" id="RHEA-COMP:10172"/>
        <dbReference type="Rhea" id="RHEA-COMP:10174"/>
        <dbReference type="ChEBI" id="CHEBI:15378"/>
        <dbReference type="ChEBI" id="CHEBI:16692"/>
        <dbReference type="ChEBI" id="CHEBI:28938"/>
        <dbReference type="ChEBI" id="CHEBI:30616"/>
        <dbReference type="ChEBI" id="CHEBI:33019"/>
        <dbReference type="ChEBI" id="CHEBI:82696"/>
        <dbReference type="ChEBI" id="CHEBI:456215"/>
        <dbReference type="EC" id="6.3.1.14"/>
    </reaction>
</comment>
<dbReference type="CDD" id="cd01994">
    <property type="entry name" value="AANH_PF0828-like"/>
    <property type="match status" value="1"/>
</dbReference>
<dbReference type="InterPro" id="IPR002761">
    <property type="entry name" value="Diphthami_syn_dom"/>
</dbReference>
<keyword evidence="5" id="KW-0436">Ligase</keyword>
<dbReference type="GO" id="GO:0017178">
    <property type="term" value="F:diphthine-ammonia ligase activity"/>
    <property type="evidence" value="ECO:0007669"/>
    <property type="project" value="UniProtKB-EC"/>
</dbReference>
<dbReference type="EC" id="6.3.1.14" evidence="3"/>
<dbReference type="GO" id="GO:0017183">
    <property type="term" value="P:protein histidyl modification to diphthamide"/>
    <property type="evidence" value="ECO:0007669"/>
    <property type="project" value="TreeGrafter"/>
</dbReference>
<evidence type="ECO:0000256" key="1">
    <source>
        <dbReference type="ARBA" id="ARBA00005156"/>
    </source>
</evidence>
<evidence type="ECO:0000259" key="13">
    <source>
        <dbReference type="Pfam" id="PF01902"/>
    </source>
</evidence>
<sequence length="723" mass="81853">MKFVALVSGGKDSIYNIMECIVHGHSLVALVNLCPPKCSDNETSEIDSYMYQSVGSEAIGYISNALEVPLYQMELRRVSHCRRMLYRQCSNDEVEDLYDILCRVLSEIPDVTAVSSGAILSDYQRYRVENVTRRLGLRSLCFLWQRSQEELLEDIVSAGLDAIIIKIAAFGLTVEDFLGVHLSSIAYKLRQLSVPPWSLNVCGEGGEFETLTLDCPIFNSRIRLQSEPEIVTHSKDPFSPTAYLRLRNLLLEAKPLDEVCRTPEQLLSLKGKHINVENTSTHERSPFITPFERLKSISLKTCEEIKGDFTNAMLRKTNINGNNDNQKYDECDRKSINNFARSLGNGMYVTSNYYGTGEKVDEIYEATEDAFSQIKNVFALNEIKPQQIVQFIVVLSQRLSPDVFSSFNEAYTGQLNRWLEEAEIDSINLKTECIDSYMPTRVCICANSLSNETVHCSDEVFMISLSAIVYYGNTNVFEWINSLRGLYVQSISHWAPANIGPYSQAIAVPITNIQLDDFSTCVADYFTFYSGQIGLIPELEIIPSETGYFSDHFEALEVESWLSLRHCHRIMKYMAPSNIWMNLFLGICYAIDEVSLNQARNCFHQAVCLQTLDTTDAISECHCNQCIVWLVVSNLPKNATVEWQWITGPSSLSLVITSLNKVLSRESIIPSNTFMLFYRYDVNQLNVRELSVLLNDNYTGFMLPVVMFADPSVTAVFVSVQSK</sequence>
<protein>
    <recommendedName>
        <fullName evidence="4">Diphthine--ammonia ligase</fullName>
        <ecNumber evidence="3">6.3.1.14</ecNumber>
    </recommendedName>
    <alternativeName>
        <fullName evidence="9">ATP-binding domain-containing protein 4</fullName>
    </alternativeName>
    <alternativeName>
        <fullName evidence="8">Diphthamide synthase</fullName>
    </alternativeName>
    <alternativeName>
        <fullName evidence="10">Diphthamide synthetase</fullName>
    </alternativeName>
    <alternativeName>
        <fullName evidence="11">Protein DPH6 homolog</fullName>
    </alternativeName>
</protein>
<dbReference type="Proteomes" id="UP000050792">
    <property type="component" value="Unassembled WGS sequence"/>
</dbReference>
<dbReference type="CDD" id="cd06156">
    <property type="entry name" value="eu_AANH_C_2"/>
    <property type="match status" value="1"/>
</dbReference>
<comment type="pathway">
    <text evidence="1">Protein modification; peptidyl-diphthamide biosynthesis.</text>
</comment>
<evidence type="ECO:0000256" key="3">
    <source>
        <dbReference type="ARBA" id="ARBA00012089"/>
    </source>
</evidence>
<evidence type="ECO:0000256" key="12">
    <source>
        <dbReference type="ARBA" id="ARBA00048108"/>
    </source>
</evidence>
<dbReference type="PANTHER" id="PTHR12196">
    <property type="entry name" value="DOMAIN OF UNKNOWN FUNCTION 71 DUF71 -CONTAINING PROTEIN"/>
    <property type="match status" value="1"/>
</dbReference>
<dbReference type="Pfam" id="PF01902">
    <property type="entry name" value="Diphthami_syn_2"/>
    <property type="match status" value="1"/>
</dbReference>
<reference evidence="14" key="1">
    <citation type="submission" date="2022-06" db="EMBL/GenBank/DDBJ databases">
        <authorList>
            <person name="Berger JAMES D."/>
            <person name="Berger JAMES D."/>
        </authorList>
    </citation>
    <scope>NUCLEOTIDE SEQUENCE [LARGE SCALE GENOMIC DNA]</scope>
</reference>
<proteinExistence type="inferred from homology"/>
<keyword evidence="6" id="KW-0547">Nucleotide-binding</keyword>
<keyword evidence="14" id="KW-1185">Reference proteome</keyword>
<dbReference type="GO" id="GO:0005524">
    <property type="term" value="F:ATP binding"/>
    <property type="evidence" value="ECO:0007669"/>
    <property type="project" value="UniProtKB-KW"/>
</dbReference>
<evidence type="ECO:0000256" key="10">
    <source>
        <dbReference type="ARBA" id="ARBA00031552"/>
    </source>
</evidence>
<evidence type="ECO:0000256" key="6">
    <source>
        <dbReference type="ARBA" id="ARBA00022741"/>
    </source>
</evidence>
<evidence type="ECO:0000313" key="15">
    <source>
        <dbReference type="WBParaSite" id="SRDH1_18620.1"/>
    </source>
</evidence>
<keyword evidence="7" id="KW-0067">ATP-binding</keyword>
<evidence type="ECO:0000256" key="8">
    <source>
        <dbReference type="ARBA" id="ARBA00029814"/>
    </source>
</evidence>
<evidence type="ECO:0000256" key="11">
    <source>
        <dbReference type="ARBA" id="ARBA00032849"/>
    </source>
</evidence>
<dbReference type="SUPFAM" id="SSF52402">
    <property type="entry name" value="Adenine nucleotide alpha hydrolases-like"/>
    <property type="match status" value="1"/>
</dbReference>
<evidence type="ECO:0000313" key="14">
    <source>
        <dbReference type="Proteomes" id="UP000050792"/>
    </source>
</evidence>
<dbReference type="InterPro" id="IPR035959">
    <property type="entry name" value="RutC-like_sf"/>
</dbReference>
<dbReference type="PANTHER" id="PTHR12196:SF2">
    <property type="entry name" value="DIPHTHINE--AMMONIA LIGASE"/>
    <property type="match status" value="1"/>
</dbReference>
<dbReference type="FunFam" id="3.40.50.620:FF:000145">
    <property type="entry name" value="ATP-binding domain containing protein"/>
    <property type="match status" value="1"/>
</dbReference>
<dbReference type="FunFam" id="3.90.1490.10:FF:000001">
    <property type="entry name" value="Diphthine--ammonia ligase"/>
    <property type="match status" value="1"/>
</dbReference>
<comment type="similarity">
    <text evidence="2">Belongs to the Diphthine--ammonia ligase family.</text>
</comment>
<evidence type="ECO:0000256" key="5">
    <source>
        <dbReference type="ARBA" id="ARBA00022598"/>
    </source>
</evidence>
<accession>A0AA85EQT4</accession>
<dbReference type="Gene3D" id="3.90.1490.10">
    <property type="entry name" value="putative n-type atp pyrophosphatase, domain 2"/>
    <property type="match status" value="1"/>
</dbReference>
<feature type="domain" description="Diphthamide synthase" evidence="13">
    <location>
        <begin position="1"/>
        <end position="226"/>
    </location>
</feature>
<dbReference type="InterPro" id="IPR014729">
    <property type="entry name" value="Rossmann-like_a/b/a_fold"/>
</dbReference>
<name>A0AA85EQT4_9TREM</name>
<dbReference type="WBParaSite" id="SRDH1_18620.1">
    <property type="protein sequence ID" value="SRDH1_18620.1"/>
    <property type="gene ID" value="SRDH1_18620"/>
</dbReference>
<dbReference type="Gene3D" id="3.30.1330.40">
    <property type="entry name" value="RutC-like"/>
    <property type="match status" value="1"/>
</dbReference>
<dbReference type="Gene3D" id="3.40.50.620">
    <property type="entry name" value="HUPs"/>
    <property type="match status" value="1"/>
</dbReference>
<evidence type="ECO:0000256" key="7">
    <source>
        <dbReference type="ARBA" id="ARBA00022840"/>
    </source>
</evidence>